<accession>A0A0A3F0H3</accession>
<gene>
    <name evidence="2" type="ORF">HB761_16970</name>
    <name evidence="3" type="ORF">PUN50_26195</name>
</gene>
<dbReference type="RefSeq" id="WP_005432364.1">
    <property type="nucleotide sequence ID" value="NZ_BBKU01000011.1"/>
</dbReference>
<proteinExistence type="predicted"/>
<keyword evidence="1" id="KW-0812">Transmembrane</keyword>
<organism evidence="2 4">
    <name type="scientific">Vibrio campbellii</name>
    <dbReference type="NCBI Taxonomy" id="680"/>
    <lineage>
        <taxon>Bacteria</taxon>
        <taxon>Pseudomonadati</taxon>
        <taxon>Pseudomonadota</taxon>
        <taxon>Gammaproteobacteria</taxon>
        <taxon>Vibrionales</taxon>
        <taxon>Vibrionaceae</taxon>
        <taxon>Vibrio</taxon>
    </lineage>
</organism>
<reference evidence="3" key="2">
    <citation type="submission" date="2023-02" db="EMBL/GenBank/DDBJ databases">
        <title>Isolation, identification, and genome analysis of Vibrio campbellii in the Penaeus vannamei larvae stage.</title>
        <authorList>
            <person name="Huang T."/>
            <person name="Zhang B."/>
        </authorList>
    </citation>
    <scope>NUCLEOTIDE SEQUENCE</scope>
    <source>
        <strain evidence="3">20220413_1</strain>
    </source>
</reference>
<dbReference type="Proteomes" id="UP001219537">
    <property type="component" value="Chromosome 2"/>
</dbReference>
<feature type="transmembrane region" description="Helical" evidence="1">
    <location>
        <begin position="43"/>
        <end position="63"/>
    </location>
</feature>
<dbReference type="Proteomes" id="UP001058687">
    <property type="component" value="Chromosome 2"/>
</dbReference>
<name>A0A0A3F0H3_9VIBR</name>
<protein>
    <submittedName>
        <fullName evidence="2">Uncharacterized protein</fullName>
    </submittedName>
</protein>
<feature type="transmembrane region" description="Helical" evidence="1">
    <location>
        <begin position="17"/>
        <end position="37"/>
    </location>
</feature>
<evidence type="ECO:0000313" key="4">
    <source>
        <dbReference type="Proteomes" id="UP001058687"/>
    </source>
</evidence>
<dbReference type="EMBL" id="CP117989">
    <property type="protein sequence ID" value="WDG10857.1"/>
    <property type="molecule type" value="Genomic_DNA"/>
</dbReference>
<evidence type="ECO:0000256" key="1">
    <source>
        <dbReference type="SAM" id="Phobius"/>
    </source>
</evidence>
<dbReference type="AlphaFoldDB" id="A0A0A3F0H3"/>
<dbReference type="GeneID" id="67379047"/>
<dbReference type="EMBL" id="CP050468">
    <property type="protein sequence ID" value="UTZ28392.1"/>
    <property type="molecule type" value="Genomic_DNA"/>
</dbReference>
<evidence type="ECO:0000313" key="2">
    <source>
        <dbReference type="EMBL" id="UTZ28392.1"/>
    </source>
</evidence>
<keyword evidence="1" id="KW-0472">Membrane</keyword>
<feature type="transmembrane region" description="Helical" evidence="1">
    <location>
        <begin position="72"/>
        <end position="93"/>
    </location>
</feature>
<reference evidence="2" key="1">
    <citation type="submission" date="2020-03" db="EMBL/GenBank/DDBJ databases">
        <title>Five strains of Vibrio campbellii isolated from Mariana Trench.</title>
        <authorList>
            <person name="Liang J."/>
            <person name="Zhang X.-H."/>
        </authorList>
    </citation>
    <scope>NUCLEOTIDE SEQUENCE</scope>
    <source>
        <strain evidence="2">LJC014</strain>
    </source>
</reference>
<keyword evidence="1" id="KW-1133">Transmembrane helix</keyword>
<evidence type="ECO:0000313" key="3">
    <source>
        <dbReference type="EMBL" id="WDG10857.1"/>
    </source>
</evidence>
<dbReference type="OrthoDB" id="5824172at2"/>
<sequence length="95" mass="10926">MSVPAPNKSKNDSLKKAFLWLIIFDYLLLTFFLTQLSSLNLNSGTMISLLLVVYNILLVSFCYQRTSNDDSYIIYPVLSATLLAFVCFLYFFFLV</sequence>